<feature type="transmembrane region" description="Helical" evidence="1">
    <location>
        <begin position="36"/>
        <end position="60"/>
    </location>
</feature>
<evidence type="ECO:0000256" key="1">
    <source>
        <dbReference type="SAM" id="Phobius"/>
    </source>
</evidence>
<evidence type="ECO:0000313" key="3">
    <source>
        <dbReference type="Proteomes" id="UP000436522"/>
    </source>
</evidence>
<feature type="transmembrane region" description="Helical" evidence="1">
    <location>
        <begin position="72"/>
        <end position="94"/>
    </location>
</feature>
<dbReference type="Proteomes" id="UP000436522">
    <property type="component" value="Unassembled WGS sequence"/>
</dbReference>
<evidence type="ECO:0000313" key="2">
    <source>
        <dbReference type="EMBL" id="GFE49739.1"/>
    </source>
</evidence>
<proteinExistence type="predicted"/>
<protein>
    <submittedName>
        <fullName evidence="2">Uncharacterized protein</fullName>
    </submittedName>
</protein>
<name>A0A640VNW7_9RHOB</name>
<dbReference type="OrthoDB" id="354287at2"/>
<organism evidence="2 3">
    <name type="scientific">Roseobacter cerasinus</name>
    <dbReference type="NCBI Taxonomy" id="2602289"/>
    <lineage>
        <taxon>Bacteria</taxon>
        <taxon>Pseudomonadati</taxon>
        <taxon>Pseudomonadota</taxon>
        <taxon>Alphaproteobacteria</taxon>
        <taxon>Rhodobacterales</taxon>
        <taxon>Roseobacteraceae</taxon>
        <taxon>Roseobacter</taxon>
    </lineage>
</organism>
<reference evidence="2 3" key="1">
    <citation type="submission" date="2019-12" db="EMBL/GenBank/DDBJ databases">
        <title>Roseobacter cerasinus sp. nov., isolated from seawater around aquaculture.</title>
        <authorList>
            <person name="Muramatsu S."/>
            <person name="Takabe Y."/>
            <person name="Mori K."/>
            <person name="Takaichi S."/>
            <person name="Hanada S."/>
        </authorList>
    </citation>
    <scope>NUCLEOTIDE SEQUENCE [LARGE SCALE GENOMIC DNA]</scope>
    <source>
        <strain evidence="2 3">AI77</strain>
    </source>
</reference>
<dbReference type="EMBL" id="BLIV01000002">
    <property type="protein sequence ID" value="GFE49739.1"/>
    <property type="molecule type" value="Genomic_DNA"/>
</dbReference>
<keyword evidence="1" id="KW-0472">Membrane</keyword>
<keyword evidence="1" id="KW-0812">Transmembrane</keyword>
<dbReference type="AlphaFoldDB" id="A0A640VNW7"/>
<sequence length="146" mass="15020">MTSTETYRDEAWIEAADKATMQVAIGSAMLVPFSVMAAWIAGNALLAVALVAAIFAGMAFLGARFSGRAGRVLAAIGLVGQAICITAALAGHPWQLDGHMLFFALLAVCMIMSEPVAILAAAAAIAVHHLGLSLALPALVYPSVEL</sequence>
<comment type="caution">
    <text evidence="2">The sequence shown here is derived from an EMBL/GenBank/DDBJ whole genome shotgun (WGS) entry which is preliminary data.</text>
</comment>
<keyword evidence="3" id="KW-1185">Reference proteome</keyword>
<keyword evidence="1" id="KW-1133">Transmembrane helix</keyword>
<dbReference type="RefSeq" id="WP_159975588.1">
    <property type="nucleotide sequence ID" value="NZ_BLIV01000002.1"/>
</dbReference>
<feature type="transmembrane region" description="Helical" evidence="1">
    <location>
        <begin position="100"/>
        <end position="127"/>
    </location>
</feature>
<gene>
    <name evidence="2" type="ORF">So717_14920</name>
</gene>
<accession>A0A640VNW7</accession>